<dbReference type="InterPro" id="IPR050722">
    <property type="entry name" value="Pyruvate:ferred/Flavod_OxRd"/>
</dbReference>
<keyword evidence="4" id="KW-1185">Reference proteome</keyword>
<dbReference type="EMBL" id="CAUYUJ010001190">
    <property type="protein sequence ID" value="CAK0794683.1"/>
    <property type="molecule type" value="Genomic_DNA"/>
</dbReference>
<dbReference type="Pfam" id="PF13187">
    <property type="entry name" value="Fer4_9"/>
    <property type="match status" value="1"/>
</dbReference>
<sequence>MSLSNVEKKTQAAEVPEVDMDKCTQCNYCSIVCPHAVIRPFLIDQTTYDTAPLTLEARKATSSEQAGHYFRIQVSAGDCTGCEVCVKTCPDDALRMVSQEEAVQLGHKENWDFLRALPVREDLMKVNSVKGSQMQQPLLEYSAACAGCGETPYVKLLTQMFGDRMVIANATGCSSIWGNPYGSTPYTKRDSDGKGPAWHNSLFEDNAEFGFGISQNQLSRRQRMHEYVAELLKTDQADVLPELRGRLKQWYDGWQQASTSTHMQNVLPPLLEKAKEQGAKGFAFSQVYDNKDLFVKTSQWIIGGDGWAYDIGFGGLDHVVASGANVNILVLDTEAYSNTGGQRSKSTPQGAIAKFAMGGKERAKKNLGEICMSYGNVYVSSISMGANMTQTVKAIAEAEEYNGPSLTLAYSPCIEFKIAHQDGLGEMINCQKLAVSSGYWPLFRYDPRLEVPMQLDQKTLREDLSSYLQTENRFNALRRSNPESYKRLIDEMRTSIRRRHKNYLAMSSSEDAARGPAHGGGSCTAARRATRRSWPRASRACAAREATAWSWPSSTTSRSRTSGRGRTS</sequence>
<proteinExistence type="predicted"/>
<dbReference type="Gene3D" id="3.30.70.20">
    <property type="match status" value="1"/>
</dbReference>
<dbReference type="SUPFAM" id="SSF52518">
    <property type="entry name" value="Thiamin diphosphate-binding fold (THDP-binding)"/>
    <property type="match status" value="1"/>
</dbReference>
<dbReference type="InterPro" id="IPR017900">
    <property type="entry name" value="4Fe4S_Fe_S_CS"/>
</dbReference>
<dbReference type="Pfam" id="PF02775">
    <property type="entry name" value="TPP_enzyme_C"/>
    <property type="match status" value="1"/>
</dbReference>
<evidence type="ECO:0000256" key="1">
    <source>
        <dbReference type="SAM" id="MobiDB-lite"/>
    </source>
</evidence>
<reference evidence="3" key="1">
    <citation type="submission" date="2023-10" db="EMBL/GenBank/DDBJ databases">
        <authorList>
            <person name="Chen Y."/>
            <person name="Shah S."/>
            <person name="Dougan E. K."/>
            <person name="Thang M."/>
            <person name="Chan C."/>
        </authorList>
    </citation>
    <scope>NUCLEOTIDE SEQUENCE [LARGE SCALE GENOMIC DNA]</scope>
</reference>
<dbReference type="PANTHER" id="PTHR32154">
    <property type="entry name" value="PYRUVATE-FLAVODOXIN OXIDOREDUCTASE-RELATED"/>
    <property type="match status" value="1"/>
</dbReference>
<name>A0ABN9PT45_9DINO</name>
<dbReference type="PANTHER" id="PTHR32154:SF0">
    <property type="entry name" value="PYRUVATE-FLAVODOXIN OXIDOREDUCTASE-RELATED"/>
    <property type="match status" value="1"/>
</dbReference>
<feature type="region of interest" description="Disordered" evidence="1">
    <location>
        <begin position="508"/>
        <end position="568"/>
    </location>
</feature>
<feature type="compositionally biased region" description="Low complexity" evidence="1">
    <location>
        <begin position="535"/>
        <end position="560"/>
    </location>
</feature>
<dbReference type="InterPro" id="IPR029061">
    <property type="entry name" value="THDP-binding"/>
</dbReference>
<dbReference type="InterPro" id="IPR017896">
    <property type="entry name" value="4Fe4S_Fe-S-bd"/>
</dbReference>
<evidence type="ECO:0000259" key="2">
    <source>
        <dbReference type="PROSITE" id="PS51379"/>
    </source>
</evidence>
<protein>
    <recommendedName>
        <fullName evidence="2">4Fe-4S ferredoxin-type domain-containing protein</fullName>
    </recommendedName>
</protein>
<dbReference type="InterPro" id="IPR011766">
    <property type="entry name" value="TPP_enzyme_TPP-bd"/>
</dbReference>
<dbReference type="PROSITE" id="PS00198">
    <property type="entry name" value="4FE4S_FER_1"/>
    <property type="match status" value="2"/>
</dbReference>
<comment type="caution">
    <text evidence="3">The sequence shown here is derived from an EMBL/GenBank/DDBJ whole genome shotgun (WGS) entry which is preliminary data.</text>
</comment>
<evidence type="ECO:0000313" key="4">
    <source>
        <dbReference type="Proteomes" id="UP001189429"/>
    </source>
</evidence>
<organism evidence="3 4">
    <name type="scientific">Prorocentrum cordatum</name>
    <dbReference type="NCBI Taxonomy" id="2364126"/>
    <lineage>
        <taxon>Eukaryota</taxon>
        <taxon>Sar</taxon>
        <taxon>Alveolata</taxon>
        <taxon>Dinophyceae</taxon>
        <taxon>Prorocentrales</taxon>
        <taxon>Prorocentraceae</taxon>
        <taxon>Prorocentrum</taxon>
    </lineage>
</organism>
<dbReference type="SUPFAM" id="SSF54862">
    <property type="entry name" value="4Fe-4S ferredoxins"/>
    <property type="match status" value="1"/>
</dbReference>
<dbReference type="PROSITE" id="PS51379">
    <property type="entry name" value="4FE4S_FER_2"/>
    <property type="match status" value="2"/>
</dbReference>
<feature type="domain" description="4Fe-4S ferredoxin-type" evidence="2">
    <location>
        <begin position="70"/>
        <end position="99"/>
    </location>
</feature>
<gene>
    <name evidence="3" type="ORF">PCOR1329_LOCUS4592</name>
</gene>
<accession>A0ABN9PT45</accession>
<feature type="domain" description="4Fe-4S ferredoxin-type" evidence="2">
    <location>
        <begin position="14"/>
        <end position="43"/>
    </location>
</feature>
<dbReference type="Proteomes" id="UP001189429">
    <property type="component" value="Unassembled WGS sequence"/>
</dbReference>
<evidence type="ECO:0000313" key="3">
    <source>
        <dbReference type="EMBL" id="CAK0794683.1"/>
    </source>
</evidence>
<dbReference type="Gene3D" id="3.40.50.970">
    <property type="match status" value="1"/>
</dbReference>